<evidence type="ECO:0000313" key="7">
    <source>
        <dbReference type="Proteomes" id="UP000477311"/>
    </source>
</evidence>
<comment type="caution">
    <text evidence="6">The sequence shown here is derived from an EMBL/GenBank/DDBJ whole genome shotgun (WGS) entry which is preliminary data.</text>
</comment>
<evidence type="ECO:0000313" key="6">
    <source>
        <dbReference type="EMBL" id="NGO39764.1"/>
    </source>
</evidence>
<dbReference type="InterPro" id="IPR006311">
    <property type="entry name" value="TAT_signal"/>
</dbReference>
<evidence type="ECO:0000259" key="5">
    <source>
        <dbReference type="PROSITE" id="PS51379"/>
    </source>
</evidence>
<sequence>MKTPTSPPPTAATGEEPVDRATFLKAAAILTASAAAGAAALVSAKRTRVSNEPRGAESVRQLPELSTIPVDRNSDPLLRMQRELARAMSKPVEQRHWMMVIDTRKCVGCHACTIACIAENKLPPGVVYRPVVTEEMGRFPHVAIRFTPRPCMQCNEPPCTPVCPVKATWKRPDGIVAMDYDKCIGCGYCITACPYNARTRDLGEFYTKNTPALQPYEQQPSFEYGKAWKREGHKSPVGNARKCQFCLHRLEVGMLPECVTSCIGRATYFGDANDPESLVSELAARPNAIRLLEEKGAKPNVVYLI</sequence>
<dbReference type="GO" id="GO:0046872">
    <property type="term" value="F:metal ion binding"/>
    <property type="evidence" value="ECO:0007669"/>
    <property type="project" value="UniProtKB-KW"/>
</dbReference>
<dbReference type="PROSITE" id="PS51379">
    <property type="entry name" value="4FE4S_FER_2"/>
    <property type="match status" value="3"/>
</dbReference>
<dbReference type="RefSeq" id="WP_165107985.1">
    <property type="nucleotide sequence ID" value="NZ_JAAKYA010000071.1"/>
</dbReference>
<dbReference type="PANTHER" id="PTHR43177">
    <property type="entry name" value="PROTEIN NRFC"/>
    <property type="match status" value="1"/>
</dbReference>
<protein>
    <submittedName>
        <fullName evidence="6">4Fe-4S dicluster domain-containing protein</fullName>
    </submittedName>
</protein>
<evidence type="ECO:0000256" key="2">
    <source>
        <dbReference type="ARBA" id="ARBA00022723"/>
    </source>
</evidence>
<evidence type="ECO:0000256" key="1">
    <source>
        <dbReference type="ARBA" id="ARBA00022485"/>
    </source>
</evidence>
<feature type="domain" description="4Fe-4S ferredoxin-type" evidence="5">
    <location>
        <begin position="97"/>
        <end position="116"/>
    </location>
</feature>
<dbReference type="PROSITE" id="PS51318">
    <property type="entry name" value="TAT"/>
    <property type="match status" value="1"/>
</dbReference>
<evidence type="ECO:0000256" key="4">
    <source>
        <dbReference type="ARBA" id="ARBA00023014"/>
    </source>
</evidence>
<dbReference type="SUPFAM" id="SSF54862">
    <property type="entry name" value="4Fe-4S ferredoxins"/>
    <property type="match status" value="1"/>
</dbReference>
<dbReference type="CDD" id="cd10551">
    <property type="entry name" value="PsrB"/>
    <property type="match status" value="1"/>
</dbReference>
<dbReference type="InterPro" id="IPR050954">
    <property type="entry name" value="ET_IronSulfur_Cluster-Binding"/>
</dbReference>
<keyword evidence="3" id="KW-0408">Iron</keyword>
<feature type="domain" description="4Fe-4S ferredoxin-type" evidence="5">
    <location>
        <begin position="174"/>
        <end position="203"/>
    </location>
</feature>
<dbReference type="Pfam" id="PF13247">
    <property type="entry name" value="Fer4_11"/>
    <property type="match status" value="2"/>
</dbReference>
<dbReference type="EMBL" id="JAAKYA010000071">
    <property type="protein sequence ID" value="NGO39764.1"/>
    <property type="molecule type" value="Genomic_DNA"/>
</dbReference>
<dbReference type="InterPro" id="IPR017900">
    <property type="entry name" value="4Fe4S_Fe_S_CS"/>
</dbReference>
<accession>A0A6M1RWK3</accession>
<keyword evidence="2" id="KW-0479">Metal-binding</keyword>
<keyword evidence="1" id="KW-0004">4Fe-4S</keyword>
<dbReference type="Proteomes" id="UP000477311">
    <property type="component" value="Unassembled WGS sequence"/>
</dbReference>
<dbReference type="PROSITE" id="PS00198">
    <property type="entry name" value="4FE4S_FER_1"/>
    <property type="match status" value="1"/>
</dbReference>
<gene>
    <name evidence="6" type="ORF">G4L39_10210</name>
</gene>
<dbReference type="GO" id="GO:0051539">
    <property type="term" value="F:4 iron, 4 sulfur cluster binding"/>
    <property type="evidence" value="ECO:0007669"/>
    <property type="project" value="UniProtKB-KW"/>
</dbReference>
<feature type="domain" description="4Fe-4S ferredoxin-type" evidence="5">
    <location>
        <begin position="142"/>
        <end position="173"/>
    </location>
</feature>
<reference evidence="6 7" key="1">
    <citation type="submission" date="2020-02" db="EMBL/GenBank/DDBJ databases">
        <title>Draft genome sequence of Limisphaera ngatamarikiensis NGM72.4T, a thermophilic Verrucomicrobia grouped in subdivision 3.</title>
        <authorList>
            <person name="Carere C.R."/>
            <person name="Steen J."/>
            <person name="Hugenholtz P."/>
            <person name="Stott M.B."/>
        </authorList>
    </citation>
    <scope>NUCLEOTIDE SEQUENCE [LARGE SCALE GENOMIC DNA]</scope>
    <source>
        <strain evidence="6 7">NGM72.4</strain>
    </source>
</reference>
<dbReference type="InterPro" id="IPR017896">
    <property type="entry name" value="4Fe4S_Fe-S-bd"/>
</dbReference>
<name>A0A6M1RWK3_9BACT</name>
<dbReference type="AlphaFoldDB" id="A0A6M1RWK3"/>
<dbReference type="PANTHER" id="PTHR43177:SF3">
    <property type="entry name" value="PROTEIN NRFC HOMOLOG"/>
    <property type="match status" value="1"/>
</dbReference>
<keyword evidence="7" id="KW-1185">Reference proteome</keyword>
<keyword evidence="4" id="KW-0411">Iron-sulfur</keyword>
<proteinExistence type="predicted"/>
<dbReference type="Gene3D" id="3.30.70.20">
    <property type="match status" value="2"/>
</dbReference>
<evidence type="ECO:0000256" key="3">
    <source>
        <dbReference type="ARBA" id="ARBA00023004"/>
    </source>
</evidence>
<organism evidence="6 7">
    <name type="scientific">Limisphaera ngatamarikiensis</name>
    <dbReference type="NCBI Taxonomy" id="1324935"/>
    <lineage>
        <taxon>Bacteria</taxon>
        <taxon>Pseudomonadati</taxon>
        <taxon>Verrucomicrobiota</taxon>
        <taxon>Verrucomicrobiia</taxon>
        <taxon>Limisphaerales</taxon>
        <taxon>Limisphaeraceae</taxon>
        <taxon>Limisphaera</taxon>
    </lineage>
</organism>